<dbReference type="PANTHER" id="PTHR12687:SF4">
    <property type="entry name" value="NUCLEOLAR COMPLEX PROTEIN 2 HOMOLOG"/>
    <property type="match status" value="1"/>
</dbReference>
<dbReference type="FunCoup" id="A0A6J0BP11">
    <property type="interactions" value="1379"/>
</dbReference>
<evidence type="ECO:0000313" key="6">
    <source>
        <dbReference type="RefSeq" id="XP_015516446.1"/>
    </source>
</evidence>
<dbReference type="GO" id="GO:0000122">
    <property type="term" value="P:negative regulation of transcription by RNA polymerase II"/>
    <property type="evidence" value="ECO:0007669"/>
    <property type="project" value="TreeGrafter"/>
</dbReference>
<sequence length="659" mass="76019">MEHQKSLMKLKDTDPEFYKFLEQNDRNLLNFELSDENEEDDEDGENSYRHVPNANLDIASDESDFEAEDATTTQAVGQPRKVTWQLLKTWQTNIKTDRTSATIKCLTEALHAALLSITRDPETSVNLPYKVEGSAIFNGIVQLCVMELPFALKQFLNLTEDARFEPHRAKKFVKVKNALKYYLRDLISILENVTSSDILTILLKHVHQMLPYFQSFSILIKHLLKILLKFWSTNEESVRVVSFLSILRLATTQKNMQLETLYKTMYVKYVENAKFVSPSTLPGINFTRRSLAEIYLLNTDLSYKHAFLYIRQLAIHLRNATTLKRKESFQTLYNWQFINSLQLWAELISMSKPQSGLRDLLYPVVQIIIGTMKAIPTAQYYPLRFHCISMLIKLSKGTGTFIPVLPFLLEILNSHDFNKRHKQVSMKPVSLTCILRSSKSQMQENGYTDIVMETICELILQNAAKDSHSIAFPDIYVPCIAQLKKFLSICRVANYCRKIKQLLEKLQENATHIEKSRSRIVVNLSDTAQIQNWENNIKAAGTPLTQFYESWIKVHESLKLKTLTQNDEIAEYNLPTLKRSKKQKISIPQEQDESEEDILSNHNHHSTNGDSAKKIKTIATTKSKKLMGHPRFNKNVAVHTVFPSEDTDIVRNMTISDWD</sequence>
<comment type="subcellular location">
    <subcellularLocation>
        <location evidence="1">Nucleus</location>
    </subcellularLocation>
</comment>
<comment type="similarity">
    <text evidence="2">Belongs to the NOC2 family.</text>
</comment>
<dbReference type="InterPro" id="IPR016024">
    <property type="entry name" value="ARM-type_fold"/>
</dbReference>
<keyword evidence="3" id="KW-0539">Nucleus</keyword>
<dbReference type="GO" id="GO:0042393">
    <property type="term" value="F:histone binding"/>
    <property type="evidence" value="ECO:0007669"/>
    <property type="project" value="TreeGrafter"/>
</dbReference>
<dbReference type="AlphaFoldDB" id="A0A6J0BP11"/>
<evidence type="ECO:0000313" key="5">
    <source>
        <dbReference type="Proteomes" id="UP000829291"/>
    </source>
</evidence>
<accession>A0A6J0BP11</accession>
<name>A0A6J0BP11_NEOLC</name>
<evidence type="ECO:0000256" key="1">
    <source>
        <dbReference type="ARBA" id="ARBA00004123"/>
    </source>
</evidence>
<dbReference type="InParanoid" id="A0A6J0BP11"/>
<evidence type="ECO:0000256" key="2">
    <source>
        <dbReference type="ARBA" id="ARBA00005907"/>
    </source>
</evidence>
<dbReference type="Proteomes" id="UP000829291">
    <property type="component" value="Chromosome 1"/>
</dbReference>
<dbReference type="GO" id="GO:0005654">
    <property type="term" value="C:nucleoplasm"/>
    <property type="evidence" value="ECO:0007669"/>
    <property type="project" value="TreeGrafter"/>
</dbReference>
<keyword evidence="5" id="KW-1185">Reference proteome</keyword>
<dbReference type="Pfam" id="PF03715">
    <property type="entry name" value="Noc2"/>
    <property type="match status" value="1"/>
</dbReference>
<dbReference type="GO" id="GO:0042273">
    <property type="term" value="P:ribosomal large subunit biogenesis"/>
    <property type="evidence" value="ECO:0007669"/>
    <property type="project" value="TreeGrafter"/>
</dbReference>
<dbReference type="GO" id="GO:0005730">
    <property type="term" value="C:nucleolus"/>
    <property type="evidence" value="ECO:0007669"/>
    <property type="project" value="TreeGrafter"/>
</dbReference>
<proteinExistence type="inferred from homology"/>
<dbReference type="CTD" id="35386"/>
<dbReference type="GO" id="GO:0030691">
    <property type="term" value="C:Noc2p-Noc3p complex"/>
    <property type="evidence" value="ECO:0007669"/>
    <property type="project" value="TreeGrafter"/>
</dbReference>
<gene>
    <name evidence="6" type="primary">LOC107221825</name>
</gene>
<protein>
    <submittedName>
        <fullName evidence="6">Nucleolar complex protein 2 homolog</fullName>
    </submittedName>
</protein>
<dbReference type="GO" id="GO:0003714">
    <property type="term" value="F:transcription corepressor activity"/>
    <property type="evidence" value="ECO:0007669"/>
    <property type="project" value="TreeGrafter"/>
</dbReference>
<feature type="region of interest" description="Disordered" evidence="4">
    <location>
        <begin position="581"/>
        <end position="614"/>
    </location>
</feature>
<dbReference type="GO" id="GO:0030690">
    <property type="term" value="C:Noc1p-Noc2p complex"/>
    <property type="evidence" value="ECO:0007669"/>
    <property type="project" value="TreeGrafter"/>
</dbReference>
<dbReference type="GeneID" id="107221825"/>
<organism evidence="6">
    <name type="scientific">Neodiprion lecontei</name>
    <name type="common">Redheaded pine sawfly</name>
    <dbReference type="NCBI Taxonomy" id="441921"/>
    <lineage>
        <taxon>Eukaryota</taxon>
        <taxon>Metazoa</taxon>
        <taxon>Ecdysozoa</taxon>
        <taxon>Arthropoda</taxon>
        <taxon>Hexapoda</taxon>
        <taxon>Insecta</taxon>
        <taxon>Pterygota</taxon>
        <taxon>Neoptera</taxon>
        <taxon>Endopterygota</taxon>
        <taxon>Hymenoptera</taxon>
        <taxon>Tenthredinoidea</taxon>
        <taxon>Diprionidae</taxon>
        <taxon>Diprioninae</taxon>
        <taxon>Neodiprion</taxon>
    </lineage>
</organism>
<dbReference type="PANTHER" id="PTHR12687">
    <property type="entry name" value="NUCLEOLAR COMPLEX 2 AND RAD4-RELATED"/>
    <property type="match status" value="1"/>
</dbReference>
<dbReference type="SUPFAM" id="SSF48371">
    <property type="entry name" value="ARM repeat"/>
    <property type="match status" value="1"/>
</dbReference>
<dbReference type="RefSeq" id="XP_015516446.1">
    <property type="nucleotide sequence ID" value="XM_015660960.2"/>
</dbReference>
<evidence type="ECO:0000256" key="4">
    <source>
        <dbReference type="SAM" id="MobiDB-lite"/>
    </source>
</evidence>
<dbReference type="KEGG" id="nlo:107221825"/>
<dbReference type="InterPro" id="IPR005343">
    <property type="entry name" value="Noc2"/>
</dbReference>
<evidence type="ECO:0000256" key="3">
    <source>
        <dbReference type="ARBA" id="ARBA00023242"/>
    </source>
</evidence>
<reference evidence="6" key="1">
    <citation type="submission" date="2025-08" db="UniProtKB">
        <authorList>
            <consortium name="RefSeq"/>
        </authorList>
    </citation>
    <scope>IDENTIFICATION</scope>
    <source>
        <tissue evidence="6">Thorax and Abdomen</tissue>
    </source>
</reference>
<dbReference type="OrthoDB" id="10266662at2759"/>